<name>A0A1G2PFS4_9BACT</name>
<sequence length="167" mass="19453">MRNYALEDLKIQADKYYTDLMALSPNGEDVLIFNPQRWERHRHGHADYVKQRLLKLIAMAGARSWISNPATLPIRIALAPLWDLYPNEFFDGIALSPSCILLDEFFGGSFVVFIGPDGAQRRNELDDLLAHEFAHLIDYSDHSSEWHPSSWKKKYRYLRRYIKNCPA</sequence>
<accession>A0A1G2PFS4</accession>
<comment type="caution">
    <text evidence="1">The sequence shown here is derived from an EMBL/GenBank/DDBJ whole genome shotgun (WGS) entry which is preliminary data.</text>
</comment>
<protein>
    <recommendedName>
        <fullName evidence="3">Phage metallopeptidase domain-containing protein</fullName>
    </recommendedName>
</protein>
<dbReference type="EMBL" id="MHSR01000014">
    <property type="protein sequence ID" value="OHA46481.1"/>
    <property type="molecule type" value="Genomic_DNA"/>
</dbReference>
<evidence type="ECO:0000313" key="1">
    <source>
        <dbReference type="EMBL" id="OHA46481.1"/>
    </source>
</evidence>
<gene>
    <name evidence="1" type="ORF">A2828_01415</name>
</gene>
<dbReference type="AlphaFoldDB" id="A0A1G2PFS4"/>
<evidence type="ECO:0000313" key="2">
    <source>
        <dbReference type="Proteomes" id="UP000178869"/>
    </source>
</evidence>
<proteinExistence type="predicted"/>
<evidence type="ECO:0008006" key="3">
    <source>
        <dbReference type="Google" id="ProtNLM"/>
    </source>
</evidence>
<reference evidence="1 2" key="1">
    <citation type="journal article" date="2016" name="Nat. Commun.">
        <title>Thousands of microbial genomes shed light on interconnected biogeochemical processes in an aquifer system.</title>
        <authorList>
            <person name="Anantharaman K."/>
            <person name="Brown C.T."/>
            <person name="Hug L.A."/>
            <person name="Sharon I."/>
            <person name="Castelle C.J."/>
            <person name="Probst A.J."/>
            <person name="Thomas B.C."/>
            <person name="Singh A."/>
            <person name="Wilkins M.J."/>
            <person name="Karaoz U."/>
            <person name="Brodie E.L."/>
            <person name="Williams K.H."/>
            <person name="Hubbard S.S."/>
            <person name="Banfield J.F."/>
        </authorList>
    </citation>
    <scope>NUCLEOTIDE SEQUENCE [LARGE SCALE GENOMIC DNA]</scope>
</reference>
<organism evidence="1 2">
    <name type="scientific">Candidatus Terrybacteria bacterium RIFCSPHIGHO2_01_FULL_43_35</name>
    <dbReference type="NCBI Taxonomy" id="1802361"/>
    <lineage>
        <taxon>Bacteria</taxon>
        <taxon>Candidatus Terryibacteriota</taxon>
    </lineage>
</organism>
<dbReference type="Proteomes" id="UP000178869">
    <property type="component" value="Unassembled WGS sequence"/>
</dbReference>